<reference evidence="3 4" key="1">
    <citation type="submission" date="2020-08" db="EMBL/GenBank/DDBJ databases">
        <title>Genomic Encyclopedia of Archaeal and Bacterial Type Strains, Phase II (KMG-II): from individual species to whole genera.</title>
        <authorList>
            <person name="Goeker M."/>
        </authorList>
    </citation>
    <scope>NUCLEOTIDE SEQUENCE [LARGE SCALE GENOMIC DNA]</scope>
    <source>
        <strain evidence="3 4">DSM 23288</strain>
    </source>
</reference>
<evidence type="ECO:0000259" key="2">
    <source>
        <dbReference type="PROSITE" id="PS51740"/>
    </source>
</evidence>
<dbReference type="GO" id="GO:0003677">
    <property type="term" value="F:DNA binding"/>
    <property type="evidence" value="ECO:0007669"/>
    <property type="project" value="UniProtKB-UniRule"/>
</dbReference>
<dbReference type="EMBL" id="JACHNU010000001">
    <property type="protein sequence ID" value="MBB4661281.1"/>
    <property type="molecule type" value="Genomic_DNA"/>
</dbReference>
<sequence length="90" mass="9941">MAHAERHVTVGDRGRVVLPAAVRAELGLVPGARMLLSTEADGSVRLRPYRAVADRNRGLLAELLGADRSLADELAEERRREAAREDEEQR</sequence>
<proteinExistence type="predicted"/>
<accession>A0A840IAJ9</accession>
<dbReference type="PROSITE" id="PS51740">
    <property type="entry name" value="SPOVT_ABRB"/>
    <property type="match status" value="1"/>
</dbReference>
<dbReference type="Pfam" id="PF04014">
    <property type="entry name" value="MazE_antitoxin"/>
    <property type="match status" value="1"/>
</dbReference>
<keyword evidence="4" id="KW-1185">Reference proteome</keyword>
<gene>
    <name evidence="3" type="ORF">BDZ31_000854</name>
</gene>
<dbReference type="SMART" id="SM00966">
    <property type="entry name" value="SpoVT_AbrB"/>
    <property type="match status" value="1"/>
</dbReference>
<organism evidence="3 4">
    <name type="scientific">Conexibacter arvalis</name>
    <dbReference type="NCBI Taxonomy" id="912552"/>
    <lineage>
        <taxon>Bacteria</taxon>
        <taxon>Bacillati</taxon>
        <taxon>Actinomycetota</taxon>
        <taxon>Thermoleophilia</taxon>
        <taxon>Solirubrobacterales</taxon>
        <taxon>Conexibacteraceae</taxon>
        <taxon>Conexibacter</taxon>
    </lineage>
</organism>
<protein>
    <submittedName>
        <fullName evidence="3">AbrB family looped-hinge helix DNA binding protein</fullName>
    </submittedName>
</protein>
<name>A0A840IAJ9_9ACTN</name>
<keyword evidence="1" id="KW-0238">DNA-binding</keyword>
<dbReference type="SUPFAM" id="SSF89447">
    <property type="entry name" value="AbrB/MazE/MraZ-like"/>
    <property type="match status" value="1"/>
</dbReference>
<dbReference type="InterPro" id="IPR037914">
    <property type="entry name" value="SpoVT-AbrB_sf"/>
</dbReference>
<comment type="caution">
    <text evidence="3">The sequence shown here is derived from an EMBL/GenBank/DDBJ whole genome shotgun (WGS) entry which is preliminary data.</text>
</comment>
<dbReference type="AlphaFoldDB" id="A0A840IAJ9"/>
<dbReference type="Gene3D" id="2.10.260.10">
    <property type="match status" value="1"/>
</dbReference>
<dbReference type="NCBIfam" id="TIGR01439">
    <property type="entry name" value="lp_hng_hel_AbrB"/>
    <property type="match status" value="1"/>
</dbReference>
<feature type="domain" description="SpoVT-AbrB" evidence="2">
    <location>
        <begin position="5"/>
        <end position="51"/>
    </location>
</feature>
<evidence type="ECO:0000313" key="4">
    <source>
        <dbReference type="Proteomes" id="UP000585272"/>
    </source>
</evidence>
<evidence type="ECO:0000313" key="3">
    <source>
        <dbReference type="EMBL" id="MBB4661281.1"/>
    </source>
</evidence>
<dbReference type="InterPro" id="IPR007159">
    <property type="entry name" value="SpoVT-AbrB_dom"/>
</dbReference>
<evidence type="ECO:0000256" key="1">
    <source>
        <dbReference type="PROSITE-ProRule" id="PRU01076"/>
    </source>
</evidence>
<dbReference type="RefSeq" id="WP_183339318.1">
    <property type="nucleotide sequence ID" value="NZ_JACHNU010000001.1"/>
</dbReference>
<dbReference type="Proteomes" id="UP000585272">
    <property type="component" value="Unassembled WGS sequence"/>
</dbReference>